<evidence type="ECO:0000256" key="4">
    <source>
        <dbReference type="SAM" id="MobiDB-lite"/>
    </source>
</evidence>
<feature type="region of interest" description="Disordered" evidence="4">
    <location>
        <begin position="210"/>
        <end position="232"/>
    </location>
</feature>
<dbReference type="SUPFAM" id="SSF56784">
    <property type="entry name" value="HAD-like"/>
    <property type="match status" value="1"/>
</dbReference>
<dbReference type="SFLD" id="SFLDG01133">
    <property type="entry name" value="C1.5.4:_Enolase-phosphatase_Li"/>
    <property type="match status" value="1"/>
</dbReference>
<dbReference type="Gene3D" id="1.10.720.60">
    <property type="match status" value="1"/>
</dbReference>
<dbReference type="GO" id="GO:0043874">
    <property type="term" value="F:acireductone synthase activity"/>
    <property type="evidence" value="ECO:0007669"/>
    <property type="project" value="InterPro"/>
</dbReference>
<dbReference type="GO" id="GO:0000287">
    <property type="term" value="F:magnesium ion binding"/>
    <property type="evidence" value="ECO:0007669"/>
    <property type="project" value="InterPro"/>
</dbReference>
<dbReference type="Proteomes" id="UP000199556">
    <property type="component" value="Unassembled WGS sequence"/>
</dbReference>
<dbReference type="PANTHER" id="PTHR20371:SF1">
    <property type="entry name" value="ENOLASE-PHOSPHATASE E1"/>
    <property type="match status" value="1"/>
</dbReference>
<dbReference type="STRING" id="195064.SAMN05421721_101187"/>
<dbReference type="InterPro" id="IPR023214">
    <property type="entry name" value="HAD_sf"/>
</dbReference>
<keyword evidence="2" id="KW-0378">Hydrolase</keyword>
<dbReference type="InterPro" id="IPR036412">
    <property type="entry name" value="HAD-like_sf"/>
</dbReference>
<keyword evidence="6" id="KW-1185">Reference proteome</keyword>
<dbReference type="InterPro" id="IPR023943">
    <property type="entry name" value="Enolase-ppase_E1"/>
</dbReference>
<gene>
    <name evidence="5" type="ORF">SAMN05421721_101187</name>
</gene>
<evidence type="ECO:0000256" key="1">
    <source>
        <dbReference type="ARBA" id="ARBA00022605"/>
    </source>
</evidence>
<dbReference type="EMBL" id="FOUO01000001">
    <property type="protein sequence ID" value="SFM25700.1"/>
    <property type="molecule type" value="Genomic_DNA"/>
</dbReference>
<dbReference type="Pfam" id="PF00702">
    <property type="entry name" value="Hydrolase"/>
    <property type="match status" value="1"/>
</dbReference>
<dbReference type="PANTHER" id="PTHR20371">
    <property type="entry name" value="ENOLASE-PHOSPHATASE E1"/>
    <property type="match status" value="1"/>
</dbReference>
<keyword evidence="1" id="KW-0028">Amino-acid biosynthesis</keyword>
<dbReference type="Gene3D" id="3.40.50.1000">
    <property type="entry name" value="HAD superfamily/HAD-like"/>
    <property type="match status" value="1"/>
</dbReference>
<dbReference type="AlphaFoldDB" id="A0A1I4PDC8"/>
<evidence type="ECO:0000256" key="2">
    <source>
        <dbReference type="ARBA" id="ARBA00022801"/>
    </source>
</evidence>
<feature type="compositionally biased region" description="Low complexity" evidence="4">
    <location>
        <begin position="213"/>
        <end position="232"/>
    </location>
</feature>
<evidence type="ECO:0000313" key="6">
    <source>
        <dbReference type="Proteomes" id="UP000199556"/>
    </source>
</evidence>
<dbReference type="GO" id="GO:0019509">
    <property type="term" value="P:L-methionine salvage from methylthioadenosine"/>
    <property type="evidence" value="ECO:0007669"/>
    <property type="project" value="InterPro"/>
</dbReference>
<accession>A0A1I4PDC8</accession>
<dbReference type="NCBIfam" id="TIGR01691">
    <property type="entry name" value="enolase-ppase"/>
    <property type="match status" value="1"/>
</dbReference>
<name>A0A1I4PDC8_ECTMO</name>
<keyword evidence="3" id="KW-0486">Methionine biosynthesis</keyword>
<proteinExistence type="predicted"/>
<dbReference type="OrthoDB" id="9797416at2"/>
<reference evidence="5 6" key="1">
    <citation type="submission" date="2016-10" db="EMBL/GenBank/DDBJ databases">
        <authorList>
            <person name="de Groot N.N."/>
        </authorList>
    </citation>
    <scope>NUCLEOTIDE SEQUENCE [LARGE SCALE GENOMIC DNA]</scope>
    <source>
        <strain evidence="5 6">DSM 4180</strain>
    </source>
</reference>
<evidence type="ECO:0000313" key="5">
    <source>
        <dbReference type="EMBL" id="SFM25700.1"/>
    </source>
</evidence>
<protein>
    <submittedName>
        <fullName evidence="5">Acireductone synthase</fullName>
    </submittedName>
</protein>
<organism evidence="5 6">
    <name type="scientific">Ectothiorhodospira mobilis</name>
    <dbReference type="NCBI Taxonomy" id="195064"/>
    <lineage>
        <taxon>Bacteria</taxon>
        <taxon>Pseudomonadati</taxon>
        <taxon>Pseudomonadota</taxon>
        <taxon>Gammaproteobacteria</taxon>
        <taxon>Chromatiales</taxon>
        <taxon>Ectothiorhodospiraceae</taxon>
        <taxon>Ectothiorhodospira</taxon>
    </lineage>
</organism>
<evidence type="ECO:0000256" key="3">
    <source>
        <dbReference type="ARBA" id="ARBA00023167"/>
    </source>
</evidence>
<sequence length="232" mass="25183">MTQAILTDIEGVLCQASFIRQVLTPYSLRHLPDFLEAHREDPQVRRLLADVRAYAGSALDETALVERMRAWIEAEQQITPLKALQGLIWEAGYRRGDFQAPVEEDALQCLKSWRDRGILVYLFSTSSVHAQELCLAHSAAGDLRPLVARCFDTRMGGKRQTAAYKGIAAETGHPPAQILCLGDRVAELDAAAAAGMHTCCLRRPGDTRDHGGHPVAAAPQQAQAAAAGAAPH</sequence>
<dbReference type="SFLD" id="SFLDG01129">
    <property type="entry name" value="C1.5:_HAD__Beta-PGM__Phosphata"/>
    <property type="match status" value="1"/>
</dbReference>
<dbReference type="RefSeq" id="WP_090483317.1">
    <property type="nucleotide sequence ID" value="NZ_FOUO01000001.1"/>
</dbReference>
<dbReference type="SFLD" id="SFLDS00003">
    <property type="entry name" value="Haloacid_Dehalogenase"/>
    <property type="match status" value="1"/>
</dbReference>